<dbReference type="OrthoDB" id="7509708at2"/>
<keyword evidence="1" id="KW-0812">Transmembrane</keyword>
<dbReference type="RefSeq" id="WP_021235787.1">
    <property type="nucleotide sequence ID" value="NZ_ATHL01000139.1"/>
</dbReference>
<sequence>MNVVDEGMLFFERRGEGLASLNRGISSSLVYAAQNGRLGNPDHDARGLVIAVALCAVCWLGLGYFLLT</sequence>
<dbReference type="PATRIC" id="fig|1096930.3.peg.4032"/>
<reference evidence="2 3" key="1">
    <citation type="journal article" date="2013" name="Genome Announc.">
        <title>Genome Sequence of Novosphingobium lindaniclasticum LE124T, Isolated from a Hexachlorocyclohexane Dumpsite.</title>
        <authorList>
            <person name="Saxena A."/>
            <person name="Nayyar N."/>
            <person name="Sangwan N."/>
            <person name="Kumari R."/>
            <person name="Khurana J.P."/>
            <person name="Lal R."/>
        </authorList>
    </citation>
    <scope>NUCLEOTIDE SEQUENCE [LARGE SCALE GENOMIC DNA]</scope>
    <source>
        <strain evidence="2 3">LE124</strain>
    </source>
</reference>
<name>T0H9Y7_9SPHN</name>
<dbReference type="EMBL" id="ATHL01000139">
    <property type="protein sequence ID" value="EQB08933.1"/>
    <property type="molecule type" value="Genomic_DNA"/>
</dbReference>
<organism evidence="2 3">
    <name type="scientific">Novosphingobium lindaniclasticum LE124</name>
    <dbReference type="NCBI Taxonomy" id="1096930"/>
    <lineage>
        <taxon>Bacteria</taxon>
        <taxon>Pseudomonadati</taxon>
        <taxon>Pseudomonadota</taxon>
        <taxon>Alphaproteobacteria</taxon>
        <taxon>Sphingomonadales</taxon>
        <taxon>Sphingomonadaceae</taxon>
        <taxon>Novosphingobium</taxon>
    </lineage>
</organism>
<protein>
    <submittedName>
        <fullName evidence="2">Uncharacterized protein</fullName>
    </submittedName>
</protein>
<evidence type="ECO:0000256" key="1">
    <source>
        <dbReference type="SAM" id="Phobius"/>
    </source>
</evidence>
<comment type="caution">
    <text evidence="2">The sequence shown here is derived from an EMBL/GenBank/DDBJ whole genome shotgun (WGS) entry which is preliminary data.</text>
</comment>
<feature type="transmembrane region" description="Helical" evidence="1">
    <location>
        <begin position="47"/>
        <end position="67"/>
    </location>
</feature>
<gene>
    <name evidence="2" type="ORF">L284_20505</name>
</gene>
<proteinExistence type="predicted"/>
<dbReference type="AlphaFoldDB" id="T0H9Y7"/>
<keyword evidence="3" id="KW-1185">Reference proteome</keyword>
<accession>T0H9Y7</accession>
<evidence type="ECO:0000313" key="3">
    <source>
        <dbReference type="Proteomes" id="UP000015527"/>
    </source>
</evidence>
<keyword evidence="1" id="KW-1133">Transmembrane helix</keyword>
<evidence type="ECO:0000313" key="2">
    <source>
        <dbReference type="EMBL" id="EQB08933.1"/>
    </source>
</evidence>
<keyword evidence="1" id="KW-0472">Membrane</keyword>
<dbReference type="Proteomes" id="UP000015527">
    <property type="component" value="Unassembled WGS sequence"/>
</dbReference>